<sequence>MIRSNPAEAQNTTGVEHRSLNGLWSCHFCFADFQRYDHLKRHIATHTSERPYQCEFCGSPYKRGDALRRHWKSCSARIESGQCIPEPRHGGKGKHACDGCAKAKKSCNGELPCSECCTRDRICTYQRLHQREEVTLQSGSSESSQEQSPPSDNRSLNHSTWDLGLQTFYPGRDAWFEAYGRLVSSGRVPSMPDPGRLR</sequence>
<reference evidence="12 13" key="1">
    <citation type="submission" date="2019-04" db="EMBL/GenBank/DDBJ databases">
        <title>Fungal friends and foes A comparative genomics study of 23 Aspergillus species from section Flavi.</title>
        <authorList>
            <consortium name="DOE Joint Genome Institute"/>
            <person name="Kjaerbolling I."/>
            <person name="Vesth T.C."/>
            <person name="Frisvad J.C."/>
            <person name="Nybo J.L."/>
            <person name="Theobald S."/>
            <person name="Kildgaard S."/>
            <person name="Petersen T.I."/>
            <person name="Kuo A."/>
            <person name="Sato A."/>
            <person name="Lyhne E.K."/>
            <person name="Kogle M.E."/>
            <person name="Wiebenga A."/>
            <person name="Kun R.S."/>
            <person name="Lubbers R.J."/>
            <person name="Makela M.R."/>
            <person name="Barry K."/>
            <person name="Chovatia M."/>
            <person name="Clum A."/>
            <person name="Daum C."/>
            <person name="Haridas S."/>
            <person name="He G."/>
            <person name="LaButti K."/>
            <person name="Lipzen A."/>
            <person name="Mondo S."/>
            <person name="Pangilinan J."/>
            <person name="Riley R."/>
            <person name="Salamov A."/>
            <person name="Simmons B.A."/>
            <person name="Magnuson J.K."/>
            <person name="Henrissat B."/>
            <person name="Mortensen U.H."/>
            <person name="Larsen T.O."/>
            <person name="De vries R.P."/>
            <person name="Grigoriev I.V."/>
            <person name="Machida M."/>
            <person name="Baker S.E."/>
            <person name="Andersen M.R."/>
        </authorList>
    </citation>
    <scope>NUCLEOTIDE SEQUENCE [LARGE SCALE GENOMIC DNA]</scope>
    <source>
        <strain evidence="12 13">CBS 117635</strain>
    </source>
</reference>
<protein>
    <recommendedName>
        <fullName evidence="14">C2H2-type domain-containing protein</fullName>
    </recommendedName>
</protein>
<keyword evidence="13" id="KW-1185">Reference proteome</keyword>
<name>A0A5N6JCV6_9EURO</name>
<dbReference type="Gene3D" id="3.30.160.60">
    <property type="entry name" value="Classic Zinc Finger"/>
    <property type="match status" value="2"/>
</dbReference>
<dbReference type="InterPro" id="IPR001138">
    <property type="entry name" value="Zn2Cys6_DnaBD"/>
</dbReference>
<keyword evidence="3" id="KW-0862">Zinc</keyword>
<evidence type="ECO:0000313" key="12">
    <source>
        <dbReference type="EMBL" id="KAB8275764.1"/>
    </source>
</evidence>
<dbReference type="PROSITE" id="PS50157">
    <property type="entry name" value="ZINC_FINGER_C2H2_2"/>
    <property type="match status" value="1"/>
</dbReference>
<dbReference type="EMBL" id="ML732780">
    <property type="protein sequence ID" value="KAB8275764.1"/>
    <property type="molecule type" value="Genomic_DNA"/>
</dbReference>
<evidence type="ECO:0000256" key="9">
    <source>
        <dbReference type="SAM" id="MobiDB-lite"/>
    </source>
</evidence>
<keyword evidence="1" id="KW-0479">Metal-binding</keyword>
<evidence type="ECO:0000256" key="5">
    <source>
        <dbReference type="ARBA" id="ARBA00023125"/>
    </source>
</evidence>
<dbReference type="SUPFAM" id="SSF57701">
    <property type="entry name" value="Zn2/Cys6 DNA-binding domain"/>
    <property type="match status" value="1"/>
</dbReference>
<evidence type="ECO:0000256" key="8">
    <source>
        <dbReference type="PROSITE-ProRule" id="PRU00042"/>
    </source>
</evidence>
<feature type="domain" description="C2H2-type" evidence="11">
    <location>
        <begin position="24"/>
        <end position="51"/>
    </location>
</feature>
<evidence type="ECO:0000256" key="7">
    <source>
        <dbReference type="ARBA" id="ARBA00023242"/>
    </source>
</evidence>
<proteinExistence type="predicted"/>
<evidence type="ECO:0000256" key="4">
    <source>
        <dbReference type="ARBA" id="ARBA00023015"/>
    </source>
</evidence>
<keyword evidence="6" id="KW-0804">Transcription</keyword>
<accession>A0A5N6JCV6</accession>
<evidence type="ECO:0008006" key="14">
    <source>
        <dbReference type="Google" id="ProtNLM"/>
    </source>
</evidence>
<dbReference type="FunFam" id="3.30.160.60:FF:002343">
    <property type="entry name" value="Zinc finger protein 33A"/>
    <property type="match status" value="1"/>
</dbReference>
<evidence type="ECO:0000259" key="11">
    <source>
        <dbReference type="PROSITE" id="PS50157"/>
    </source>
</evidence>
<dbReference type="Gene3D" id="4.10.240.10">
    <property type="entry name" value="Zn(2)-C6 fungal-type DNA-binding domain"/>
    <property type="match status" value="1"/>
</dbReference>
<keyword evidence="4" id="KW-0805">Transcription regulation</keyword>
<dbReference type="InterPro" id="IPR036864">
    <property type="entry name" value="Zn2-C6_fun-type_DNA-bd_sf"/>
</dbReference>
<dbReference type="SMART" id="SM00355">
    <property type="entry name" value="ZnF_C2H2"/>
    <property type="match status" value="2"/>
</dbReference>
<dbReference type="SMART" id="SM00066">
    <property type="entry name" value="GAL4"/>
    <property type="match status" value="1"/>
</dbReference>
<evidence type="ECO:0000256" key="6">
    <source>
        <dbReference type="ARBA" id="ARBA00023163"/>
    </source>
</evidence>
<dbReference type="SUPFAM" id="SSF57667">
    <property type="entry name" value="beta-beta-alpha zinc fingers"/>
    <property type="match status" value="1"/>
</dbReference>
<dbReference type="PROSITE" id="PS50048">
    <property type="entry name" value="ZN2_CY6_FUNGAL_2"/>
    <property type="match status" value="1"/>
</dbReference>
<feature type="compositionally biased region" description="Low complexity" evidence="9">
    <location>
        <begin position="137"/>
        <end position="151"/>
    </location>
</feature>
<feature type="domain" description="Zn(2)-C6 fungal-type" evidence="10">
    <location>
        <begin position="96"/>
        <end position="125"/>
    </location>
</feature>
<dbReference type="InterPro" id="IPR013087">
    <property type="entry name" value="Znf_C2H2_type"/>
</dbReference>
<feature type="region of interest" description="Disordered" evidence="9">
    <location>
        <begin position="134"/>
        <end position="157"/>
    </location>
</feature>
<evidence type="ECO:0000313" key="13">
    <source>
        <dbReference type="Proteomes" id="UP000326289"/>
    </source>
</evidence>
<dbReference type="GO" id="GO:0000981">
    <property type="term" value="F:DNA-binding transcription factor activity, RNA polymerase II-specific"/>
    <property type="evidence" value="ECO:0007669"/>
    <property type="project" value="InterPro"/>
</dbReference>
<dbReference type="Pfam" id="PF00172">
    <property type="entry name" value="Zn_clus"/>
    <property type="match status" value="1"/>
</dbReference>
<evidence type="ECO:0000259" key="10">
    <source>
        <dbReference type="PROSITE" id="PS50048"/>
    </source>
</evidence>
<dbReference type="Proteomes" id="UP000326289">
    <property type="component" value="Unassembled WGS sequence"/>
</dbReference>
<organism evidence="12 13">
    <name type="scientific">Aspergillus minisclerotigenes</name>
    <dbReference type="NCBI Taxonomy" id="656917"/>
    <lineage>
        <taxon>Eukaryota</taxon>
        <taxon>Fungi</taxon>
        <taxon>Dikarya</taxon>
        <taxon>Ascomycota</taxon>
        <taxon>Pezizomycotina</taxon>
        <taxon>Eurotiomycetes</taxon>
        <taxon>Eurotiomycetidae</taxon>
        <taxon>Eurotiales</taxon>
        <taxon>Aspergillaceae</taxon>
        <taxon>Aspergillus</taxon>
        <taxon>Aspergillus subgen. Circumdati</taxon>
    </lineage>
</organism>
<dbReference type="AlphaFoldDB" id="A0A5N6JCV6"/>
<dbReference type="GO" id="GO:0008270">
    <property type="term" value="F:zinc ion binding"/>
    <property type="evidence" value="ECO:0007669"/>
    <property type="project" value="UniProtKB-KW"/>
</dbReference>
<dbReference type="PROSITE" id="PS00028">
    <property type="entry name" value="ZINC_FINGER_C2H2_1"/>
    <property type="match status" value="1"/>
</dbReference>
<evidence type="ECO:0000256" key="1">
    <source>
        <dbReference type="ARBA" id="ARBA00022723"/>
    </source>
</evidence>
<dbReference type="InterPro" id="IPR036236">
    <property type="entry name" value="Znf_C2H2_sf"/>
</dbReference>
<keyword evidence="2 8" id="KW-0863">Zinc-finger</keyword>
<evidence type="ECO:0000256" key="2">
    <source>
        <dbReference type="ARBA" id="ARBA00022771"/>
    </source>
</evidence>
<dbReference type="GO" id="GO:0003677">
    <property type="term" value="F:DNA binding"/>
    <property type="evidence" value="ECO:0007669"/>
    <property type="project" value="UniProtKB-KW"/>
</dbReference>
<keyword evidence="5" id="KW-0238">DNA-binding</keyword>
<evidence type="ECO:0000256" key="3">
    <source>
        <dbReference type="ARBA" id="ARBA00022833"/>
    </source>
</evidence>
<gene>
    <name evidence="12" type="ORF">BDV30DRAFT_60165</name>
</gene>
<dbReference type="PANTHER" id="PTHR47660">
    <property type="entry name" value="TRANSCRIPTION FACTOR WITH C2H2 AND ZN(2)-CYS(6) DNA BINDING DOMAIN (EUROFUNG)-RELATED-RELATED"/>
    <property type="match status" value="1"/>
</dbReference>
<keyword evidence="7" id="KW-0539">Nucleus</keyword>
<dbReference type="GO" id="GO:0009893">
    <property type="term" value="P:positive regulation of metabolic process"/>
    <property type="evidence" value="ECO:0007669"/>
    <property type="project" value="UniProtKB-ARBA"/>
</dbReference>